<feature type="coiled-coil region" evidence="2">
    <location>
        <begin position="37"/>
        <end position="97"/>
    </location>
</feature>
<dbReference type="InterPro" id="IPR033909">
    <property type="entry name" value="RNR_small"/>
</dbReference>
<dbReference type="InterPro" id="IPR009078">
    <property type="entry name" value="Ferritin-like_SF"/>
</dbReference>
<sequence>MPVDSASFEGERSSSTPKKTVLLKTVKEMDTIVSSSIRELRKATPEYELMIEEKERETDAKKQKLLDFIRDELEGDIKGAIRALDIIKEEYDEQRKRHKKGPLYNSKAVNKYVFDVTVPEIYMLLDETVRSLWHAGELKFGEDRRSWLEDLQEDERCFLKYTLAFFAAADALVNENIMKNFVGETKLIEVKAMYTAQMFVENVHNEVYGKLLKTYITDPDELNCLFDAVNNTDVVKDKKTWAQMWIDDTYATYGERLIAFACVEGIFFSGSFASIFWFKDRKSAKGNPVLPQLVLSNEWISRDEAMHTRLAVTLHKHLHKEDRVPEARIHKIIKEATALEVMFMEEALRVDLMNGMTVKRMKQYISYTADVLLTQLGVAKVYNVENPFDFMSNIGMPMKSNFFEVKVTNYKKVGGVNDEVEASDANFEEMDCDDEDF</sequence>
<dbReference type="CDD" id="cd01049">
    <property type="entry name" value="RNRR2"/>
    <property type="match status" value="1"/>
</dbReference>
<evidence type="ECO:0000256" key="2">
    <source>
        <dbReference type="SAM" id="Coils"/>
    </source>
</evidence>
<organism evidence="3 4">
    <name type="scientific">Petrolisthes cinctipes</name>
    <name type="common">Flat porcelain crab</name>
    <dbReference type="NCBI Taxonomy" id="88211"/>
    <lineage>
        <taxon>Eukaryota</taxon>
        <taxon>Metazoa</taxon>
        <taxon>Ecdysozoa</taxon>
        <taxon>Arthropoda</taxon>
        <taxon>Crustacea</taxon>
        <taxon>Multicrustacea</taxon>
        <taxon>Malacostraca</taxon>
        <taxon>Eumalacostraca</taxon>
        <taxon>Eucarida</taxon>
        <taxon>Decapoda</taxon>
        <taxon>Pleocyemata</taxon>
        <taxon>Anomura</taxon>
        <taxon>Galatheoidea</taxon>
        <taxon>Porcellanidae</taxon>
        <taxon>Petrolisthes</taxon>
    </lineage>
</organism>
<comment type="caution">
    <text evidence="3">The sequence shown here is derived from an EMBL/GenBank/DDBJ whole genome shotgun (WGS) entry which is preliminary data.</text>
</comment>
<evidence type="ECO:0000256" key="1">
    <source>
        <dbReference type="ARBA" id="ARBA00009303"/>
    </source>
</evidence>
<keyword evidence="4" id="KW-1185">Reference proteome</keyword>
<dbReference type="EMBL" id="JAWQEG010000939">
    <property type="protein sequence ID" value="KAK3883923.1"/>
    <property type="molecule type" value="Genomic_DNA"/>
</dbReference>
<dbReference type="InterPro" id="IPR012348">
    <property type="entry name" value="RNR-like"/>
</dbReference>
<evidence type="ECO:0000313" key="3">
    <source>
        <dbReference type="EMBL" id="KAK3883923.1"/>
    </source>
</evidence>
<evidence type="ECO:0000313" key="4">
    <source>
        <dbReference type="Proteomes" id="UP001286313"/>
    </source>
</evidence>
<dbReference type="Proteomes" id="UP001286313">
    <property type="component" value="Unassembled WGS sequence"/>
</dbReference>
<dbReference type="GO" id="GO:0016491">
    <property type="term" value="F:oxidoreductase activity"/>
    <property type="evidence" value="ECO:0007669"/>
    <property type="project" value="InterPro"/>
</dbReference>
<dbReference type="SUPFAM" id="SSF47240">
    <property type="entry name" value="Ferritin-like"/>
    <property type="match status" value="1"/>
</dbReference>
<gene>
    <name evidence="3" type="ORF">Pcinc_011778</name>
</gene>
<keyword evidence="2" id="KW-0175">Coiled coil</keyword>
<name>A0AAE1G652_PETCI</name>
<dbReference type="PANTHER" id="PTHR23409:SF18">
    <property type="entry name" value="RIBONUCLEOSIDE-DIPHOSPHATE REDUCTASE SUBUNIT M2"/>
    <property type="match status" value="1"/>
</dbReference>
<dbReference type="GO" id="GO:0009263">
    <property type="term" value="P:deoxyribonucleotide biosynthetic process"/>
    <property type="evidence" value="ECO:0007669"/>
    <property type="project" value="InterPro"/>
</dbReference>
<dbReference type="Pfam" id="PF00268">
    <property type="entry name" value="Ribonuc_red_sm"/>
    <property type="match status" value="1"/>
</dbReference>
<protein>
    <submittedName>
        <fullName evidence="3">Uncharacterized protein</fullName>
    </submittedName>
</protein>
<accession>A0AAE1G652</accession>
<dbReference type="PANTHER" id="PTHR23409">
    <property type="entry name" value="RIBONUCLEOSIDE-DIPHOSPHATE REDUCTASE SMALL CHAIN"/>
    <property type="match status" value="1"/>
</dbReference>
<dbReference type="Gene3D" id="1.10.620.20">
    <property type="entry name" value="Ribonucleotide Reductase, subunit A"/>
    <property type="match status" value="1"/>
</dbReference>
<reference evidence="3" key="1">
    <citation type="submission" date="2023-10" db="EMBL/GenBank/DDBJ databases">
        <title>Genome assemblies of two species of porcelain crab, Petrolisthes cinctipes and Petrolisthes manimaculis (Anomura: Porcellanidae).</title>
        <authorList>
            <person name="Angst P."/>
        </authorList>
    </citation>
    <scope>NUCLEOTIDE SEQUENCE</scope>
    <source>
        <strain evidence="3">PB745_01</strain>
        <tissue evidence="3">Gill</tissue>
    </source>
</reference>
<dbReference type="InterPro" id="IPR000358">
    <property type="entry name" value="RNR_small_fam"/>
</dbReference>
<dbReference type="AlphaFoldDB" id="A0AAE1G652"/>
<proteinExistence type="inferred from homology"/>
<comment type="similarity">
    <text evidence="1">Belongs to the ribonucleoside diphosphate reductase small chain family.</text>
</comment>